<keyword evidence="1" id="KW-0472">Membrane</keyword>
<dbReference type="AlphaFoldDB" id="A0A2M8Z4Q7"/>
<name>A0A2M8Z4Q7_9FIRM</name>
<accession>A0A2M8Z4Q7</accession>
<feature type="transmembrane region" description="Helical" evidence="1">
    <location>
        <begin position="12"/>
        <end position="34"/>
    </location>
</feature>
<organism evidence="2 3">
    <name type="scientific">[Clostridium] celerecrescens 18A</name>
    <dbReference type="NCBI Taxonomy" id="1286362"/>
    <lineage>
        <taxon>Bacteria</taxon>
        <taxon>Bacillati</taxon>
        <taxon>Bacillota</taxon>
        <taxon>Clostridia</taxon>
        <taxon>Lachnospirales</taxon>
        <taxon>Lachnospiraceae</taxon>
        <taxon>Lacrimispora</taxon>
    </lineage>
</organism>
<evidence type="ECO:0000313" key="2">
    <source>
        <dbReference type="EMBL" id="PJJ28434.1"/>
    </source>
</evidence>
<dbReference type="EMBL" id="PGET01000001">
    <property type="protein sequence ID" value="PJJ28434.1"/>
    <property type="molecule type" value="Genomic_DNA"/>
</dbReference>
<feature type="transmembrane region" description="Helical" evidence="1">
    <location>
        <begin position="46"/>
        <end position="68"/>
    </location>
</feature>
<dbReference type="SUPFAM" id="SSF110296">
    <property type="entry name" value="Oligoxyloglucan reducing end-specific cellobiohydrolase"/>
    <property type="match status" value="1"/>
</dbReference>
<sequence>MQENKGRMSWKTFWLLMVNPLTAAVYLVFLQRLYRLCQFGGKRRNIPILAGCLVFFCVMLLIAMIASVKKGRRAEEQTDILKEAVLRKNNKGRWLYRSYMSVLLIFYIGTTLFYGEKIVLSASNFNGKLSWFLYERTHKRTVEIAHDHVFSGGVDKMIEDLKQTLQMPEELYVATSFNLHFKPDGTITSLETYLYGIDDKGKLKTYLISYDGSKSKRATVYLDGSVSEQDKDRKKLQPMLDILKQVNLEEAVQPWGEQEYGLIYYGVRDWGNDSTGIICLDLNEGNQASAETGSNIRGYTVSVFVPGKENEITPKRYLAASKEEEQSGSEAMSEDKPAAINPDEEFQFENGDRFRLNVADAALGSRYYTLECSDDGGINWKVVNLDPFLGQTGVAAGIAFIDEKLGFFCLSHNGGDEAELYRTDDGGKTTEPVQLPYSVMEENLNQDSPFDFPQMPYEEDGILKMVIGQGADGGQEVLYQSEDGGISWEFVMENNDLYRYGRIFSKRTDVIEECIRSGIFTGTCI</sequence>
<protein>
    <recommendedName>
        <fullName evidence="4">BNR/Asp-box repeat protein</fullName>
    </recommendedName>
</protein>
<gene>
    <name evidence="2" type="ORF">H171_1937</name>
</gene>
<reference evidence="2 3" key="1">
    <citation type="submission" date="2017-11" db="EMBL/GenBank/DDBJ databases">
        <title>Understudied soil microbes with underappreciated capabilities: Untangling the Clostridium saccharolyticum group.</title>
        <authorList>
            <person name="Leschine S."/>
        </authorList>
    </citation>
    <scope>NUCLEOTIDE SEQUENCE [LARGE SCALE GENOMIC DNA]</scope>
    <source>
        <strain evidence="2 3">18A</strain>
    </source>
</reference>
<dbReference type="Gene3D" id="2.130.10.10">
    <property type="entry name" value="YVTN repeat-like/Quinoprotein amine dehydrogenase"/>
    <property type="match status" value="1"/>
</dbReference>
<proteinExistence type="predicted"/>
<evidence type="ECO:0000313" key="3">
    <source>
        <dbReference type="Proteomes" id="UP000231092"/>
    </source>
</evidence>
<dbReference type="InterPro" id="IPR015943">
    <property type="entry name" value="WD40/YVTN_repeat-like_dom_sf"/>
</dbReference>
<evidence type="ECO:0008006" key="4">
    <source>
        <dbReference type="Google" id="ProtNLM"/>
    </source>
</evidence>
<dbReference type="Proteomes" id="UP000231092">
    <property type="component" value="Unassembled WGS sequence"/>
</dbReference>
<evidence type="ECO:0000256" key="1">
    <source>
        <dbReference type="SAM" id="Phobius"/>
    </source>
</evidence>
<keyword evidence="1" id="KW-1133">Transmembrane helix</keyword>
<feature type="transmembrane region" description="Helical" evidence="1">
    <location>
        <begin position="94"/>
        <end position="115"/>
    </location>
</feature>
<comment type="caution">
    <text evidence="2">The sequence shown here is derived from an EMBL/GenBank/DDBJ whole genome shotgun (WGS) entry which is preliminary data.</text>
</comment>
<keyword evidence="1" id="KW-0812">Transmembrane</keyword>